<dbReference type="GO" id="GO:0009446">
    <property type="term" value="P:putrescine biosynthetic process"/>
    <property type="evidence" value="ECO:0007669"/>
    <property type="project" value="InterPro"/>
</dbReference>
<gene>
    <name evidence="3" type="ORF">IQ266_20995</name>
</gene>
<evidence type="ECO:0000313" key="3">
    <source>
        <dbReference type="EMBL" id="MBE9032221.1"/>
    </source>
</evidence>
<evidence type="ECO:0000313" key="4">
    <source>
        <dbReference type="Proteomes" id="UP000625316"/>
    </source>
</evidence>
<sequence length="391" mass="42351">MSSRRRFLQYGSWTAASLAVGAGCHGGETPIQRGETQAQQRPDNQPDYKSTGVELRTSTPKQDGFYFPAEWQPHAATIMAFPPAQNWQGYGLSNARQEWADTANTISEFEPVMMAIDPADTKIAQQLLSRKIELLEYPLNDGWSRDSGPMILVNGQGDRRVAGFTFNGWGEKLPPYADDAMLKAHLAKQLDLTMYPIPLVMEGGGVILDGEGTVITTEQCLLHPNRNPGISKVQVEQYFADYLGATKTIWLGQGLTPDPITDGHVDGIAAYAAPGVVLLHTTDDPSDPNYAICRDAQQRLSGAKDAKGRKLKIITMPLGEKALHMGFYIANGCVVVPIANDPAEDDAPLAILRETFGDRQVIGVSGVTLAQGGGSVHCITQQVPHQAKAAR</sequence>
<dbReference type="Pfam" id="PF04371">
    <property type="entry name" value="PAD_porph"/>
    <property type="match status" value="1"/>
</dbReference>
<dbReference type="Gene3D" id="3.75.10.10">
    <property type="entry name" value="L-arginine/glycine Amidinotransferase, Chain A"/>
    <property type="match status" value="1"/>
</dbReference>
<dbReference type="PANTHER" id="PTHR31377">
    <property type="entry name" value="AGMATINE DEIMINASE-RELATED"/>
    <property type="match status" value="1"/>
</dbReference>
<evidence type="ECO:0000256" key="2">
    <source>
        <dbReference type="SAM" id="MobiDB-lite"/>
    </source>
</evidence>
<name>A0A928Z456_9CYAN</name>
<keyword evidence="1" id="KW-0378">Hydrolase</keyword>
<dbReference type="Proteomes" id="UP000625316">
    <property type="component" value="Unassembled WGS sequence"/>
</dbReference>
<dbReference type="InterPro" id="IPR006311">
    <property type="entry name" value="TAT_signal"/>
</dbReference>
<dbReference type="RefSeq" id="WP_264327039.1">
    <property type="nucleotide sequence ID" value="NZ_JADEXQ010000094.1"/>
</dbReference>
<protein>
    <submittedName>
        <fullName evidence="3">Agmatine deiminase family protein</fullName>
    </submittedName>
</protein>
<dbReference type="GO" id="GO:0004668">
    <property type="term" value="F:protein-arginine deiminase activity"/>
    <property type="evidence" value="ECO:0007669"/>
    <property type="project" value="InterPro"/>
</dbReference>
<dbReference type="SUPFAM" id="SSF55909">
    <property type="entry name" value="Pentein"/>
    <property type="match status" value="1"/>
</dbReference>
<dbReference type="PANTHER" id="PTHR31377:SF0">
    <property type="entry name" value="AGMATINE DEIMINASE-RELATED"/>
    <property type="match status" value="1"/>
</dbReference>
<accession>A0A928Z456</accession>
<keyword evidence="4" id="KW-1185">Reference proteome</keyword>
<dbReference type="PROSITE" id="PS51257">
    <property type="entry name" value="PROKAR_LIPOPROTEIN"/>
    <property type="match status" value="1"/>
</dbReference>
<evidence type="ECO:0000256" key="1">
    <source>
        <dbReference type="ARBA" id="ARBA00022801"/>
    </source>
</evidence>
<proteinExistence type="predicted"/>
<reference evidence="3" key="1">
    <citation type="submission" date="2020-10" db="EMBL/GenBank/DDBJ databases">
        <authorList>
            <person name="Castelo-Branco R."/>
            <person name="Eusebio N."/>
            <person name="Adriana R."/>
            <person name="Vieira A."/>
            <person name="Brugerolle De Fraissinette N."/>
            <person name="Rezende De Castro R."/>
            <person name="Schneider M.P."/>
            <person name="Vasconcelos V."/>
            <person name="Leao P.N."/>
        </authorList>
    </citation>
    <scope>NUCLEOTIDE SEQUENCE</scope>
    <source>
        <strain evidence="3">LEGE 11480</strain>
    </source>
</reference>
<dbReference type="GO" id="GO:0047632">
    <property type="term" value="F:agmatine deiminase activity"/>
    <property type="evidence" value="ECO:0007669"/>
    <property type="project" value="TreeGrafter"/>
</dbReference>
<dbReference type="InterPro" id="IPR007466">
    <property type="entry name" value="Peptidyl-Arg-deiminase_porph"/>
</dbReference>
<organism evidence="3 4">
    <name type="scientific">Romeriopsis navalis LEGE 11480</name>
    <dbReference type="NCBI Taxonomy" id="2777977"/>
    <lineage>
        <taxon>Bacteria</taxon>
        <taxon>Bacillati</taxon>
        <taxon>Cyanobacteriota</taxon>
        <taxon>Cyanophyceae</taxon>
        <taxon>Leptolyngbyales</taxon>
        <taxon>Leptolyngbyaceae</taxon>
        <taxon>Romeriopsis</taxon>
        <taxon>Romeriopsis navalis</taxon>
    </lineage>
</organism>
<comment type="caution">
    <text evidence="3">The sequence shown here is derived from an EMBL/GenBank/DDBJ whole genome shotgun (WGS) entry which is preliminary data.</text>
</comment>
<dbReference type="AlphaFoldDB" id="A0A928Z456"/>
<feature type="compositionally biased region" description="Polar residues" evidence="2">
    <location>
        <begin position="34"/>
        <end position="43"/>
    </location>
</feature>
<feature type="region of interest" description="Disordered" evidence="2">
    <location>
        <begin position="25"/>
        <end position="55"/>
    </location>
</feature>
<dbReference type="PROSITE" id="PS51318">
    <property type="entry name" value="TAT"/>
    <property type="match status" value="1"/>
</dbReference>
<dbReference type="EMBL" id="JADEXQ010000094">
    <property type="protein sequence ID" value="MBE9032221.1"/>
    <property type="molecule type" value="Genomic_DNA"/>
</dbReference>